<evidence type="ECO:0000313" key="7">
    <source>
        <dbReference type="EMBL" id="GFN95986.1"/>
    </source>
</evidence>
<comment type="caution">
    <text evidence="7">The sequence shown here is derived from an EMBL/GenBank/DDBJ whole genome shotgun (WGS) entry which is preliminary data.</text>
</comment>
<feature type="transmembrane region" description="Helical" evidence="6">
    <location>
        <begin position="487"/>
        <end position="512"/>
    </location>
</feature>
<sequence>MVYPSSVVLHLSPAAGGGVSHLNTISEQAVLEDPQHPASALSSVQGDYDVTEKCMSWRNSCTASERFQPTHAEGQLSREALDNGLVYSANGTVDNAHCQPSFQYQCSGQKFTNIEYNYYSSKDGGSAGAGEQYNKPMLAQKSIRIRRDSEESEQSMDTNYSLASSPYAYSVSSACTDSMSNGSSADNLIADPPPCTQNEIEPPCVERNDSCTTSFDVKTEKLGHGVSQDVVSPSPQITIDECSEAYKLTPEPFSSAVEEVDPEYASNPPVVTDNLIVVEDESFLQHSQHSLVEPYTEGHMCHSGSLTRAATLPDLQAYHRYHEEYDINWVYQDARIFLSENMLAKSMCSLVSVDSLDPTDKSNILYNMDNKFDRQRQGLPYRQLMDSEGNPVKIVPSSDHTIVMILLSLCVGVLFIAMGAIRNIQSSLYPEDGLGVTSLALIFAGYTLGSLFSSPLMQHVQPRTCLIISIIPNILFLLANVSQTACLLALVSLLQGISMAIIWSTISTYMTFLAQGRALHKGEALKSVCSHFFNFFSLIYQCSVILGNLATSVLLKFGNSIYASDTRNYSSARSFDTEQKSLPLSSKPLLQVFPILNQSFQSKENTSTDSFLYVCGASFNSPGHVVDAGEPWLSPNPGTIYMLHGTFIGCTLVALGIAIFGVEPLNKSLYATSAKRPSLGSDNFCGSLKKHLLDMMHGCRDVKFILLVPLLMYSVMQFGFVSAEITAAFITCPIGIDQVGFSMVLFALGGFPTSFFCGFLTKKCGRLPLITLAAAMNLISLIILVQWHPSSSNGYFIHIMMFCWGLSDGIWISQANGLISSVFKHRYEATYGGMRVAQGLGVTILLSFSTFADMSFKVTFMMAACVLGLLGYLLMKLCLYCENRRVQLQQQQLYQIYRAPCQEDV</sequence>
<dbReference type="AlphaFoldDB" id="A0AAV3ZL51"/>
<comment type="subcellular location">
    <subcellularLocation>
        <location evidence="1">Membrane</location>
        <topology evidence="1">Multi-pass membrane protein</topology>
    </subcellularLocation>
</comment>
<dbReference type="PANTHER" id="PTHR19444">
    <property type="entry name" value="UNC-93 RELATED"/>
    <property type="match status" value="1"/>
</dbReference>
<evidence type="ECO:0000256" key="2">
    <source>
        <dbReference type="ARBA" id="ARBA00009172"/>
    </source>
</evidence>
<evidence type="ECO:0000256" key="4">
    <source>
        <dbReference type="ARBA" id="ARBA00022989"/>
    </source>
</evidence>
<feature type="transmembrane region" description="Helical" evidence="6">
    <location>
        <begin position="767"/>
        <end position="788"/>
    </location>
</feature>
<feature type="transmembrane region" description="Helical" evidence="6">
    <location>
        <begin position="532"/>
        <end position="555"/>
    </location>
</feature>
<evidence type="ECO:0000256" key="3">
    <source>
        <dbReference type="ARBA" id="ARBA00022692"/>
    </source>
</evidence>
<feature type="transmembrane region" description="Helical" evidence="6">
    <location>
        <begin position="833"/>
        <end position="852"/>
    </location>
</feature>
<dbReference type="EMBL" id="BLXT01002595">
    <property type="protein sequence ID" value="GFN95986.1"/>
    <property type="molecule type" value="Genomic_DNA"/>
</dbReference>
<dbReference type="Proteomes" id="UP000735302">
    <property type="component" value="Unassembled WGS sequence"/>
</dbReference>
<dbReference type="Pfam" id="PF05978">
    <property type="entry name" value="UNC-93"/>
    <property type="match status" value="1"/>
</dbReference>
<feature type="transmembrane region" description="Helical" evidence="6">
    <location>
        <begin position="433"/>
        <end position="452"/>
    </location>
</feature>
<keyword evidence="4 6" id="KW-1133">Transmembrane helix</keyword>
<proteinExistence type="inferred from homology"/>
<evidence type="ECO:0000256" key="5">
    <source>
        <dbReference type="ARBA" id="ARBA00023136"/>
    </source>
</evidence>
<keyword evidence="8" id="KW-1185">Reference proteome</keyword>
<keyword evidence="5 6" id="KW-0472">Membrane</keyword>
<organism evidence="7 8">
    <name type="scientific">Plakobranchus ocellatus</name>
    <dbReference type="NCBI Taxonomy" id="259542"/>
    <lineage>
        <taxon>Eukaryota</taxon>
        <taxon>Metazoa</taxon>
        <taxon>Spiralia</taxon>
        <taxon>Lophotrochozoa</taxon>
        <taxon>Mollusca</taxon>
        <taxon>Gastropoda</taxon>
        <taxon>Heterobranchia</taxon>
        <taxon>Euthyneura</taxon>
        <taxon>Panpulmonata</taxon>
        <taxon>Sacoglossa</taxon>
        <taxon>Placobranchoidea</taxon>
        <taxon>Plakobranchidae</taxon>
        <taxon>Plakobranchus</taxon>
    </lineage>
</organism>
<feature type="transmembrane region" description="Helical" evidence="6">
    <location>
        <begin position="464"/>
        <end position="481"/>
    </location>
</feature>
<comment type="similarity">
    <text evidence="2">Belongs to the unc-93 family.</text>
</comment>
<dbReference type="PANTHER" id="PTHR19444:SF13">
    <property type="entry name" value="PROTEIN UNC-93 HOMOLOG A"/>
    <property type="match status" value="1"/>
</dbReference>
<dbReference type="InterPro" id="IPR010291">
    <property type="entry name" value="Ion_channel_UNC-93"/>
</dbReference>
<feature type="transmembrane region" description="Helical" evidence="6">
    <location>
        <begin position="794"/>
        <end position="812"/>
    </location>
</feature>
<accession>A0AAV3ZL51</accession>
<feature type="transmembrane region" description="Helical" evidence="6">
    <location>
        <begin position="858"/>
        <end position="875"/>
    </location>
</feature>
<dbReference type="SUPFAM" id="SSF103473">
    <property type="entry name" value="MFS general substrate transporter"/>
    <property type="match status" value="2"/>
</dbReference>
<dbReference type="Gene3D" id="1.20.1250.20">
    <property type="entry name" value="MFS general substrate transporter like domains"/>
    <property type="match status" value="2"/>
</dbReference>
<evidence type="ECO:0000313" key="8">
    <source>
        <dbReference type="Proteomes" id="UP000735302"/>
    </source>
</evidence>
<protein>
    <submittedName>
        <fullName evidence="7">Unc-93-like protein a</fullName>
    </submittedName>
</protein>
<feature type="transmembrane region" description="Helical" evidence="6">
    <location>
        <begin position="704"/>
        <end position="729"/>
    </location>
</feature>
<dbReference type="InterPro" id="IPR036259">
    <property type="entry name" value="MFS_trans_sf"/>
</dbReference>
<keyword evidence="3 6" id="KW-0812">Transmembrane</keyword>
<feature type="transmembrane region" description="Helical" evidence="6">
    <location>
        <begin position="640"/>
        <end position="662"/>
    </location>
</feature>
<reference evidence="7 8" key="1">
    <citation type="journal article" date="2021" name="Elife">
        <title>Chloroplast acquisition without the gene transfer in kleptoplastic sea slugs, Plakobranchus ocellatus.</title>
        <authorList>
            <person name="Maeda T."/>
            <person name="Takahashi S."/>
            <person name="Yoshida T."/>
            <person name="Shimamura S."/>
            <person name="Takaki Y."/>
            <person name="Nagai Y."/>
            <person name="Toyoda A."/>
            <person name="Suzuki Y."/>
            <person name="Arimoto A."/>
            <person name="Ishii H."/>
            <person name="Satoh N."/>
            <person name="Nishiyama T."/>
            <person name="Hasebe M."/>
            <person name="Maruyama T."/>
            <person name="Minagawa J."/>
            <person name="Obokata J."/>
            <person name="Shigenobu S."/>
        </authorList>
    </citation>
    <scope>NUCLEOTIDE SEQUENCE [LARGE SCALE GENOMIC DNA]</scope>
</reference>
<gene>
    <name evidence="7" type="ORF">PoB_002249200</name>
</gene>
<feature type="transmembrane region" description="Helical" evidence="6">
    <location>
        <begin position="741"/>
        <end position="760"/>
    </location>
</feature>
<dbReference type="InterPro" id="IPR051951">
    <property type="entry name" value="UNC-93_regulatory"/>
</dbReference>
<name>A0AAV3ZL51_9GAST</name>
<dbReference type="GO" id="GO:0016020">
    <property type="term" value="C:membrane"/>
    <property type="evidence" value="ECO:0007669"/>
    <property type="project" value="UniProtKB-SubCell"/>
</dbReference>
<feature type="transmembrane region" description="Helical" evidence="6">
    <location>
        <begin position="402"/>
        <end position="421"/>
    </location>
</feature>
<evidence type="ECO:0000256" key="1">
    <source>
        <dbReference type="ARBA" id="ARBA00004141"/>
    </source>
</evidence>
<evidence type="ECO:0000256" key="6">
    <source>
        <dbReference type="SAM" id="Phobius"/>
    </source>
</evidence>